<dbReference type="PANTHER" id="PTHR23236">
    <property type="entry name" value="EUKARYOTIC TRANSLATION INITIATION FACTOR 4B/4H"/>
    <property type="match status" value="1"/>
</dbReference>
<feature type="compositionally biased region" description="Basic and acidic residues" evidence="6">
    <location>
        <begin position="197"/>
        <end position="210"/>
    </location>
</feature>
<feature type="domain" description="RRM" evidence="7">
    <location>
        <begin position="341"/>
        <end position="422"/>
    </location>
</feature>
<dbReference type="InterPro" id="IPR012677">
    <property type="entry name" value="Nucleotide-bd_a/b_plait_sf"/>
</dbReference>
<keyword evidence="4" id="KW-0539">Nucleus</keyword>
<evidence type="ECO:0000256" key="6">
    <source>
        <dbReference type="SAM" id="MobiDB-lite"/>
    </source>
</evidence>
<comment type="subcellular location">
    <subcellularLocation>
        <location evidence="1">Nucleus</location>
        <location evidence="1">Nucleolus</location>
    </subcellularLocation>
</comment>
<gene>
    <name evidence="8" type="ORF">Sjap_004201</name>
</gene>
<dbReference type="CDD" id="cd12395">
    <property type="entry name" value="RRM2_RBM34"/>
    <property type="match status" value="1"/>
</dbReference>
<evidence type="ECO:0000256" key="3">
    <source>
        <dbReference type="ARBA" id="ARBA00022884"/>
    </source>
</evidence>
<dbReference type="Proteomes" id="UP001417504">
    <property type="component" value="Unassembled WGS sequence"/>
</dbReference>
<dbReference type="Pfam" id="PF00076">
    <property type="entry name" value="RRM_1"/>
    <property type="match status" value="2"/>
</dbReference>
<proteinExistence type="inferred from homology"/>
<feature type="region of interest" description="Disordered" evidence="6">
    <location>
        <begin position="417"/>
        <end position="553"/>
    </location>
</feature>
<evidence type="ECO:0000256" key="5">
    <source>
        <dbReference type="PROSITE-ProRule" id="PRU00176"/>
    </source>
</evidence>
<dbReference type="SMART" id="SM00360">
    <property type="entry name" value="RRM"/>
    <property type="match status" value="2"/>
</dbReference>
<feature type="region of interest" description="Disordered" evidence="6">
    <location>
        <begin position="160"/>
        <end position="210"/>
    </location>
</feature>
<evidence type="ECO:0000256" key="2">
    <source>
        <dbReference type="ARBA" id="ARBA00007077"/>
    </source>
</evidence>
<protein>
    <recommendedName>
        <fullName evidence="7">RRM domain-containing protein</fullName>
    </recommendedName>
</protein>
<name>A0AAP0K1V3_9MAGN</name>
<dbReference type="GO" id="GO:0003723">
    <property type="term" value="F:RNA binding"/>
    <property type="evidence" value="ECO:0007669"/>
    <property type="project" value="UniProtKB-UniRule"/>
</dbReference>
<evidence type="ECO:0000259" key="7">
    <source>
        <dbReference type="PROSITE" id="PS50102"/>
    </source>
</evidence>
<dbReference type="PROSITE" id="PS50102">
    <property type="entry name" value="RRM"/>
    <property type="match status" value="2"/>
</dbReference>
<comment type="caution">
    <text evidence="8">The sequence shown here is derived from an EMBL/GenBank/DDBJ whole genome shotgun (WGS) entry which is preliminary data.</text>
</comment>
<feature type="region of interest" description="Disordered" evidence="6">
    <location>
        <begin position="103"/>
        <end position="148"/>
    </location>
</feature>
<dbReference type="InterPro" id="IPR000504">
    <property type="entry name" value="RRM_dom"/>
</dbReference>
<dbReference type="Gene3D" id="3.30.70.330">
    <property type="match status" value="2"/>
</dbReference>
<dbReference type="PANTHER" id="PTHR23236:SF25">
    <property type="entry name" value="RNA-BINDING PROTEIN 34"/>
    <property type="match status" value="1"/>
</dbReference>
<dbReference type="InterPro" id="IPR035979">
    <property type="entry name" value="RBD_domain_sf"/>
</dbReference>
<evidence type="ECO:0000313" key="8">
    <source>
        <dbReference type="EMBL" id="KAK9144298.1"/>
    </source>
</evidence>
<sequence>MHLELRMIANVPKSTSLLSFHPKTQFPLSRVSFFKAPKFQILRSIPEEQEHEKTQNGSVSSDIFKALFSGAAPEEPGLGFRSDSNPRTEIVSKQDQIDHNVKELGPNRVGDRKRSDLDEDGEPIRASQERAKKPRKAKAREEGDGGVSVANAANVANAGSIEGGKELERKKKRKRAEIEEEYESRDQLAVAKSGGDVGKRAVGEKRKTVEDPSEMIISKEGFDDEDKLLRTVFVGNLPLKLKKKALLKEFGKFGEVESARIRSVPLVDSKTPRKGAIFKGKINESVDSVHAYIVFKDEKAAQASLSHNMAVLGGNHIRVDMACPPRKKLKGEQVPLYDNKRTVFVGNLPFDVKDEEVYQLFCGIEQLRPSIEGVRVIRDPNTSIGKGIAYILFKTRDAANQALRKKHLKLRDRELRLNRAIADSTPSKRKRPMPPSEDKSPSKRLAMSSYQPHKSKKEARGNLSYQGLKAKKLGVQKKDFIQKKSNVQVNKTPTTGNAPEGSVRKNKRPAVAARKANALKGIAGPGKQTGMKRKVESRTPESSHGNKKARTTR</sequence>
<dbReference type="CDD" id="cd12394">
    <property type="entry name" value="RRM1_RBM34"/>
    <property type="match status" value="1"/>
</dbReference>
<dbReference type="EMBL" id="JBBNAE010000002">
    <property type="protein sequence ID" value="KAK9144298.1"/>
    <property type="molecule type" value="Genomic_DNA"/>
</dbReference>
<reference evidence="8 9" key="1">
    <citation type="submission" date="2024-01" db="EMBL/GenBank/DDBJ databases">
        <title>Genome assemblies of Stephania.</title>
        <authorList>
            <person name="Yang L."/>
        </authorList>
    </citation>
    <scope>NUCLEOTIDE SEQUENCE [LARGE SCALE GENOMIC DNA]</scope>
    <source>
        <strain evidence="8">QJT</strain>
        <tissue evidence="8">Leaf</tissue>
    </source>
</reference>
<evidence type="ECO:0000256" key="1">
    <source>
        <dbReference type="ARBA" id="ARBA00004604"/>
    </source>
</evidence>
<keyword evidence="9" id="KW-1185">Reference proteome</keyword>
<dbReference type="AlphaFoldDB" id="A0AAP0K1V3"/>
<accession>A0AAP0K1V3</accession>
<keyword evidence="3 5" id="KW-0694">RNA-binding</keyword>
<comment type="similarity">
    <text evidence="2">Belongs to the RRM RBM34 family.</text>
</comment>
<dbReference type="InterPro" id="IPR034221">
    <property type="entry name" value="RBM34_RRM2"/>
</dbReference>
<evidence type="ECO:0000313" key="9">
    <source>
        <dbReference type="Proteomes" id="UP001417504"/>
    </source>
</evidence>
<feature type="compositionally biased region" description="Polar residues" evidence="6">
    <location>
        <begin position="483"/>
        <end position="497"/>
    </location>
</feature>
<dbReference type="SUPFAM" id="SSF54928">
    <property type="entry name" value="RNA-binding domain, RBD"/>
    <property type="match status" value="2"/>
</dbReference>
<organism evidence="8 9">
    <name type="scientific">Stephania japonica</name>
    <dbReference type="NCBI Taxonomy" id="461633"/>
    <lineage>
        <taxon>Eukaryota</taxon>
        <taxon>Viridiplantae</taxon>
        <taxon>Streptophyta</taxon>
        <taxon>Embryophyta</taxon>
        <taxon>Tracheophyta</taxon>
        <taxon>Spermatophyta</taxon>
        <taxon>Magnoliopsida</taxon>
        <taxon>Ranunculales</taxon>
        <taxon>Menispermaceae</taxon>
        <taxon>Menispermoideae</taxon>
        <taxon>Cissampelideae</taxon>
        <taxon>Stephania</taxon>
    </lineage>
</organism>
<evidence type="ECO:0000256" key="4">
    <source>
        <dbReference type="ARBA" id="ARBA00023242"/>
    </source>
</evidence>
<feature type="domain" description="RRM" evidence="7">
    <location>
        <begin position="230"/>
        <end position="324"/>
    </location>
</feature>
<dbReference type="GO" id="GO:0005730">
    <property type="term" value="C:nucleolus"/>
    <property type="evidence" value="ECO:0007669"/>
    <property type="project" value="UniProtKB-SubCell"/>
</dbReference>